<evidence type="ECO:0000313" key="2">
    <source>
        <dbReference type="Proteomes" id="UP000051084"/>
    </source>
</evidence>
<proteinExistence type="predicted"/>
<comment type="caution">
    <text evidence="1">The sequence shown here is derived from an EMBL/GenBank/DDBJ whole genome shotgun (WGS) entry which is preliminary data.</text>
</comment>
<dbReference type="PATRIC" id="fig|1423742.4.peg.645"/>
<keyword evidence="2" id="KW-1185">Reference proteome</keyword>
<sequence>MDQFVPARRPFLANTAHITSGGHTIEYNTPYAKAQFYGVVGGKYPVRNYTTAIHPQATKRWDLKAKSLYGKQWADMVKTKL</sequence>
<dbReference type="AlphaFoldDB" id="A0A0R1UEM2"/>
<gene>
    <name evidence="1" type="ORF">FC21_GL000622</name>
</gene>
<dbReference type="InterPro" id="IPR021080">
    <property type="entry name" value="Minor_capsid_protein"/>
</dbReference>
<organism evidence="1 2">
    <name type="scientific">Limosilactobacillus equigenerosi DSM 18793 = JCM 14505</name>
    <dbReference type="NCBI Taxonomy" id="1423742"/>
    <lineage>
        <taxon>Bacteria</taxon>
        <taxon>Bacillati</taxon>
        <taxon>Bacillota</taxon>
        <taxon>Bacilli</taxon>
        <taxon>Lactobacillales</taxon>
        <taxon>Lactobacillaceae</taxon>
        <taxon>Limosilactobacillus</taxon>
    </lineage>
</organism>
<evidence type="ECO:0000313" key="1">
    <source>
        <dbReference type="EMBL" id="KRL91852.1"/>
    </source>
</evidence>
<evidence type="ECO:0008006" key="3">
    <source>
        <dbReference type="Google" id="ProtNLM"/>
    </source>
</evidence>
<dbReference type="Proteomes" id="UP000051084">
    <property type="component" value="Unassembled WGS sequence"/>
</dbReference>
<accession>A0A0R1UEM2</accession>
<dbReference type="EMBL" id="AZGC01000067">
    <property type="protein sequence ID" value="KRL91852.1"/>
    <property type="molecule type" value="Genomic_DNA"/>
</dbReference>
<name>A0A0R1UEM2_9LACO</name>
<dbReference type="Pfam" id="PF11114">
    <property type="entry name" value="Minor_capsid_2"/>
    <property type="match status" value="1"/>
</dbReference>
<reference evidence="1 2" key="1">
    <citation type="journal article" date="2015" name="Genome Announc.">
        <title>Expanding the biotechnology potential of lactobacilli through comparative genomics of 213 strains and associated genera.</title>
        <authorList>
            <person name="Sun Z."/>
            <person name="Harris H.M."/>
            <person name="McCann A."/>
            <person name="Guo C."/>
            <person name="Argimon S."/>
            <person name="Zhang W."/>
            <person name="Yang X."/>
            <person name="Jeffery I.B."/>
            <person name="Cooney J.C."/>
            <person name="Kagawa T.F."/>
            <person name="Liu W."/>
            <person name="Song Y."/>
            <person name="Salvetti E."/>
            <person name="Wrobel A."/>
            <person name="Rasinkangas P."/>
            <person name="Parkhill J."/>
            <person name="Rea M.C."/>
            <person name="O'Sullivan O."/>
            <person name="Ritari J."/>
            <person name="Douillard F.P."/>
            <person name="Paul Ross R."/>
            <person name="Yang R."/>
            <person name="Briner A.E."/>
            <person name="Felis G.E."/>
            <person name="de Vos W.M."/>
            <person name="Barrangou R."/>
            <person name="Klaenhammer T.R."/>
            <person name="Caufield P.W."/>
            <person name="Cui Y."/>
            <person name="Zhang H."/>
            <person name="O'Toole P.W."/>
        </authorList>
    </citation>
    <scope>NUCLEOTIDE SEQUENCE [LARGE SCALE GENOMIC DNA]</scope>
    <source>
        <strain evidence="1 2">DSM 18793</strain>
    </source>
</reference>
<dbReference type="STRING" id="417373.GCA_001570685_01452"/>
<protein>
    <recommendedName>
        <fullName evidence="3">Minor capsid protein</fullName>
    </recommendedName>
</protein>